<proteinExistence type="predicted"/>
<dbReference type="SUPFAM" id="SSF48726">
    <property type="entry name" value="Immunoglobulin"/>
    <property type="match status" value="2"/>
</dbReference>
<name>A0A2G8KVF9_STIJA</name>
<gene>
    <name evidence="3" type="ORF">BSL78_11081</name>
</gene>
<dbReference type="AlphaFoldDB" id="A0A2G8KVF9"/>
<evidence type="ECO:0000313" key="4">
    <source>
        <dbReference type="Proteomes" id="UP000230750"/>
    </source>
</evidence>
<keyword evidence="1" id="KW-0472">Membrane</keyword>
<evidence type="ECO:0000259" key="2">
    <source>
        <dbReference type="SMART" id="SM00409"/>
    </source>
</evidence>
<evidence type="ECO:0000256" key="1">
    <source>
        <dbReference type="SAM" id="Phobius"/>
    </source>
</evidence>
<dbReference type="SMART" id="SM00409">
    <property type="entry name" value="IG"/>
    <property type="match status" value="2"/>
</dbReference>
<accession>A0A2G8KVF9</accession>
<dbReference type="InterPro" id="IPR003599">
    <property type="entry name" value="Ig_sub"/>
</dbReference>
<feature type="domain" description="Immunoglobulin" evidence="2">
    <location>
        <begin position="22"/>
        <end position="122"/>
    </location>
</feature>
<keyword evidence="1" id="KW-1133">Transmembrane helix</keyword>
<dbReference type="OrthoDB" id="6159398at2759"/>
<reference evidence="3 4" key="1">
    <citation type="journal article" date="2017" name="PLoS Biol.">
        <title>The sea cucumber genome provides insights into morphological evolution and visceral regeneration.</title>
        <authorList>
            <person name="Zhang X."/>
            <person name="Sun L."/>
            <person name="Yuan J."/>
            <person name="Sun Y."/>
            <person name="Gao Y."/>
            <person name="Zhang L."/>
            <person name="Li S."/>
            <person name="Dai H."/>
            <person name="Hamel J.F."/>
            <person name="Liu C."/>
            <person name="Yu Y."/>
            <person name="Liu S."/>
            <person name="Lin W."/>
            <person name="Guo K."/>
            <person name="Jin S."/>
            <person name="Xu P."/>
            <person name="Storey K.B."/>
            <person name="Huan P."/>
            <person name="Zhang T."/>
            <person name="Zhou Y."/>
            <person name="Zhang J."/>
            <person name="Lin C."/>
            <person name="Li X."/>
            <person name="Xing L."/>
            <person name="Huo D."/>
            <person name="Sun M."/>
            <person name="Wang L."/>
            <person name="Mercier A."/>
            <person name="Li F."/>
            <person name="Yang H."/>
            <person name="Xiang J."/>
        </authorList>
    </citation>
    <scope>NUCLEOTIDE SEQUENCE [LARGE SCALE GENOMIC DNA]</scope>
    <source>
        <strain evidence="3">Shaxun</strain>
        <tissue evidence="3">Muscle</tissue>
    </source>
</reference>
<dbReference type="Proteomes" id="UP000230750">
    <property type="component" value="Unassembled WGS sequence"/>
</dbReference>
<keyword evidence="4" id="KW-1185">Reference proteome</keyword>
<organism evidence="3 4">
    <name type="scientific">Stichopus japonicus</name>
    <name type="common">Sea cucumber</name>
    <dbReference type="NCBI Taxonomy" id="307972"/>
    <lineage>
        <taxon>Eukaryota</taxon>
        <taxon>Metazoa</taxon>
        <taxon>Echinodermata</taxon>
        <taxon>Eleutherozoa</taxon>
        <taxon>Echinozoa</taxon>
        <taxon>Holothuroidea</taxon>
        <taxon>Aspidochirotacea</taxon>
        <taxon>Aspidochirotida</taxon>
        <taxon>Stichopodidae</taxon>
        <taxon>Apostichopus</taxon>
    </lineage>
</organism>
<protein>
    <recommendedName>
        <fullName evidence="2">Immunoglobulin domain-containing protein</fullName>
    </recommendedName>
</protein>
<feature type="transmembrane region" description="Helical" evidence="1">
    <location>
        <begin position="341"/>
        <end position="362"/>
    </location>
</feature>
<dbReference type="EMBL" id="MRZV01000346">
    <property type="protein sequence ID" value="PIK52008.1"/>
    <property type="molecule type" value="Genomic_DNA"/>
</dbReference>
<dbReference type="Gene3D" id="2.60.40.10">
    <property type="entry name" value="Immunoglobulins"/>
    <property type="match status" value="2"/>
</dbReference>
<feature type="domain" description="Immunoglobulin" evidence="2">
    <location>
        <begin position="243"/>
        <end position="332"/>
    </location>
</feature>
<dbReference type="InterPro" id="IPR013783">
    <property type="entry name" value="Ig-like_fold"/>
</dbReference>
<evidence type="ECO:0000313" key="3">
    <source>
        <dbReference type="EMBL" id="PIK52008.1"/>
    </source>
</evidence>
<dbReference type="InterPro" id="IPR036179">
    <property type="entry name" value="Ig-like_dom_sf"/>
</dbReference>
<sequence length="606" mass="68358">MHTPNIGRDDWTGTVVSSDECQSPQYLQLGEKGTISCNYPGDLYGVGWFNSTNVTSNDRPFISLREGIISGPGYESGEYLVHPNGSLIITKVSTKHNHVFRLTTLATIDEDPIFEDVHVVVYDKPQEPYPTIDATGCNQKSLCFFKIKRCFQFKLNVLRVGEVLDDLSWKLRTNNGDEQISSLSQPVTTSVNELQSYRTVVDFSLKPSLSLRLFVCAARSNVSEVGNSESAILVESGTLEASSEPLLVTPNERVVMNCGEHVSYFVWKKVGQTEEIIAFGTKIKSEVIIPDTFTLHNSSLVINTVGNPTLGEYTCVYSTDGVTTKFTSTDVTFQEERRTGWIVVVVLFVFMGCIVVLLIVFCRRRRIQGVQFPQAIESWIDPSYQIINVVMPIQLIIQNYAKVDIQRIILRDSFKSVEDNGEAVTLSSGAVLPSLNNLKGLRFENENWQKWDLTKLTSILQYACHRSPPTEISFACSVYVRDNIELHVLHLYYRKRRQMKKCSLRTSLPVAVEFALDVTEDKVREILVKVPHFKMASTPFLDCRISYVNVVCDNIVTHLLLSGRPNGRSKAFGRLGSLTIAIRCESLKFERQVDDVRMMQLNHPSF</sequence>
<comment type="caution">
    <text evidence="3">The sequence shown here is derived from an EMBL/GenBank/DDBJ whole genome shotgun (WGS) entry which is preliminary data.</text>
</comment>
<keyword evidence="1" id="KW-0812">Transmembrane</keyword>